<evidence type="ECO:0008006" key="9">
    <source>
        <dbReference type="Google" id="ProtNLM"/>
    </source>
</evidence>
<feature type="transmembrane region" description="Helical" evidence="7">
    <location>
        <begin position="361"/>
        <end position="384"/>
    </location>
</feature>
<feature type="transmembrane region" description="Helical" evidence="7">
    <location>
        <begin position="264"/>
        <end position="286"/>
    </location>
</feature>
<evidence type="ECO:0000256" key="1">
    <source>
        <dbReference type="ARBA" id="ARBA00004141"/>
    </source>
</evidence>
<gene>
    <name evidence="8" type="ORF">DBRI00130_LOCUS11301</name>
</gene>
<keyword evidence="4 7" id="KW-1133">Transmembrane helix</keyword>
<accession>A0A7S4R142</accession>
<feature type="transmembrane region" description="Helical" evidence="7">
    <location>
        <begin position="224"/>
        <end position="243"/>
    </location>
</feature>
<proteinExistence type="inferred from homology"/>
<evidence type="ECO:0000256" key="3">
    <source>
        <dbReference type="ARBA" id="ARBA00022692"/>
    </source>
</evidence>
<comment type="subcellular location">
    <subcellularLocation>
        <location evidence="1">Membrane</location>
        <topology evidence="1">Multi-pass membrane protein</topology>
    </subcellularLocation>
</comment>
<evidence type="ECO:0000256" key="5">
    <source>
        <dbReference type="ARBA" id="ARBA00023136"/>
    </source>
</evidence>
<dbReference type="GO" id="GO:0016020">
    <property type="term" value="C:membrane"/>
    <property type="evidence" value="ECO:0007669"/>
    <property type="project" value="UniProtKB-SubCell"/>
</dbReference>
<reference evidence="8" key="1">
    <citation type="submission" date="2021-01" db="EMBL/GenBank/DDBJ databases">
        <authorList>
            <person name="Corre E."/>
            <person name="Pelletier E."/>
            <person name="Niang G."/>
            <person name="Scheremetjew M."/>
            <person name="Finn R."/>
            <person name="Kale V."/>
            <person name="Holt S."/>
            <person name="Cochrane G."/>
            <person name="Meng A."/>
            <person name="Brown T."/>
            <person name="Cohen L."/>
        </authorList>
    </citation>
    <scope>NUCLEOTIDE SEQUENCE</scope>
    <source>
        <strain evidence="8">GSO104</strain>
    </source>
</reference>
<dbReference type="PANTHER" id="PTHR42893:SF9">
    <property type="entry name" value="PROTEIN DETOXIFICATION 46, CHLOROPLASTIC"/>
    <property type="match status" value="1"/>
</dbReference>
<dbReference type="InterPro" id="IPR044644">
    <property type="entry name" value="DinF-like"/>
</dbReference>
<dbReference type="PANTHER" id="PTHR42893">
    <property type="entry name" value="PROTEIN DETOXIFICATION 44, CHLOROPLASTIC-RELATED"/>
    <property type="match status" value="1"/>
</dbReference>
<dbReference type="EMBL" id="HBNS01014048">
    <property type="protein sequence ID" value="CAE4600347.1"/>
    <property type="molecule type" value="Transcribed_RNA"/>
</dbReference>
<feature type="compositionally biased region" description="Polar residues" evidence="6">
    <location>
        <begin position="431"/>
        <end position="442"/>
    </location>
</feature>
<protein>
    <recommendedName>
        <fullName evidence="9">Polysaccharide biosynthesis protein C-terminal domain-containing protein</fullName>
    </recommendedName>
</protein>
<evidence type="ECO:0000313" key="8">
    <source>
        <dbReference type="EMBL" id="CAE4600347.1"/>
    </source>
</evidence>
<comment type="similarity">
    <text evidence="2">Belongs to the multi antimicrobial extrusion (MATE) (TC 2.A.66.1) family.</text>
</comment>
<dbReference type="InterPro" id="IPR002528">
    <property type="entry name" value="MATE_fam"/>
</dbReference>
<evidence type="ECO:0000256" key="4">
    <source>
        <dbReference type="ARBA" id="ARBA00022989"/>
    </source>
</evidence>
<sequence length="743" mass="80609">MERTMGGSKDSHRPTMLTYKIFLISLISNVDISRAFNQNTITGRLLNKQLTHSPSPFTCKRKHVCSRISDIRGYHTARSTRDDILEDIDGIGEIVNAQDRQADFLKNSFIEGPSKKGLSMLGDNVESETLSDPAGGAEALTELGRNNIIKTNPKGSESLSVLAKREEETLETPSLRQVMKFAVSAIGVWLCSPLLSLIDTSTVGLLSGTAQQAALSPAVAISDYSTMMLAFLFTATTNLISAAQEKDRGIEEKPHTTKTLITSLQLSGYVGSVFGIGLIIFARASLRAIIGNDNISPEIFSAAMKYLRIRALGMPAAAIIGSAQSACLGLKDIKSPLLVLTSAAVVNLLGDLVFVRSSHPLIGGAAGAAWATTISQYAALFIFVKWLRNKPKTTDESLTTLTTDGEPIGISSSLGALERHNTRESHRSMKMSPTNTVGNGTSKGLARMQSPVAGLIRKIKGSAFARKEEKRTKVHASTRGLLEGKMQTKDMLSLPNKHDAMRFWPYVLPVCATVAGRVSVFIAMSHVISSTIGTTAMAAHQIALAIFYALVPVVDCLSQTAQSFVPPIYERKQSAQRTKALHRISRNLWKAGVIHGSVCVGVVGCVPLFCKLFTGDASVASEVTSTLPYIATFFATQGVTLSSEGKFESALSSFTLSFLMLKNVPTIIFLNCRLTNSTKRSWILRWSLWRCFFYCAMVYAASKKSCTFWNCNRSHISVEDICYLPVDPSIVMVSSCLSPQSEI</sequence>
<dbReference type="AlphaFoldDB" id="A0A7S4R142"/>
<name>A0A7S4R142_9STRA</name>
<evidence type="ECO:0000256" key="2">
    <source>
        <dbReference type="ARBA" id="ARBA00010199"/>
    </source>
</evidence>
<feature type="transmembrane region" description="Helical" evidence="7">
    <location>
        <begin position="650"/>
        <end position="670"/>
    </location>
</feature>
<keyword evidence="3 7" id="KW-0812">Transmembrane</keyword>
<feature type="transmembrane region" description="Helical" evidence="7">
    <location>
        <begin position="530"/>
        <end position="551"/>
    </location>
</feature>
<feature type="transmembrane region" description="Helical" evidence="7">
    <location>
        <begin position="178"/>
        <end position="198"/>
    </location>
</feature>
<evidence type="ECO:0000256" key="7">
    <source>
        <dbReference type="SAM" id="Phobius"/>
    </source>
</evidence>
<keyword evidence="5 7" id="KW-0472">Membrane</keyword>
<dbReference type="Pfam" id="PF01554">
    <property type="entry name" value="MatE"/>
    <property type="match status" value="1"/>
</dbReference>
<dbReference type="GO" id="GO:0015297">
    <property type="term" value="F:antiporter activity"/>
    <property type="evidence" value="ECO:0007669"/>
    <property type="project" value="InterPro"/>
</dbReference>
<feature type="transmembrane region" description="Helical" evidence="7">
    <location>
        <begin position="587"/>
        <end position="609"/>
    </location>
</feature>
<dbReference type="GO" id="GO:0042910">
    <property type="term" value="F:xenobiotic transmembrane transporter activity"/>
    <property type="evidence" value="ECO:0007669"/>
    <property type="project" value="InterPro"/>
</dbReference>
<feature type="region of interest" description="Disordered" evidence="6">
    <location>
        <begin position="423"/>
        <end position="443"/>
    </location>
</feature>
<feature type="transmembrane region" description="Helical" evidence="7">
    <location>
        <begin position="503"/>
        <end position="524"/>
    </location>
</feature>
<organism evidence="8">
    <name type="scientific">Ditylum brightwellii</name>
    <dbReference type="NCBI Taxonomy" id="49249"/>
    <lineage>
        <taxon>Eukaryota</taxon>
        <taxon>Sar</taxon>
        <taxon>Stramenopiles</taxon>
        <taxon>Ochrophyta</taxon>
        <taxon>Bacillariophyta</taxon>
        <taxon>Mediophyceae</taxon>
        <taxon>Lithodesmiophycidae</taxon>
        <taxon>Lithodesmiales</taxon>
        <taxon>Lithodesmiaceae</taxon>
        <taxon>Ditylum</taxon>
    </lineage>
</organism>
<evidence type="ECO:0000256" key="6">
    <source>
        <dbReference type="SAM" id="MobiDB-lite"/>
    </source>
</evidence>